<evidence type="ECO:0000313" key="2">
    <source>
        <dbReference type="Proteomes" id="UP000652430"/>
    </source>
</evidence>
<protein>
    <submittedName>
        <fullName evidence="1">Molybdopterin synthase sulfur carrier subunit</fullName>
    </submittedName>
</protein>
<gene>
    <name evidence="1" type="primary">moaD</name>
    <name evidence="1" type="ORF">GCM10008023_06380</name>
</gene>
<dbReference type="Pfam" id="PF02597">
    <property type="entry name" value="ThiS"/>
    <property type="match status" value="1"/>
</dbReference>
<dbReference type="NCBIfam" id="TIGR01682">
    <property type="entry name" value="moaD"/>
    <property type="match status" value="1"/>
</dbReference>
<organism evidence="1 2">
    <name type="scientific">Sphingomonas glacialis</name>
    <dbReference type="NCBI Taxonomy" id="658225"/>
    <lineage>
        <taxon>Bacteria</taxon>
        <taxon>Pseudomonadati</taxon>
        <taxon>Pseudomonadota</taxon>
        <taxon>Alphaproteobacteria</taxon>
        <taxon>Sphingomonadales</taxon>
        <taxon>Sphingomonadaceae</taxon>
        <taxon>Sphingomonas</taxon>
    </lineage>
</organism>
<dbReference type="RefSeq" id="WP_189675067.1">
    <property type="nucleotide sequence ID" value="NZ_BNAQ01000001.1"/>
</dbReference>
<dbReference type="SUPFAM" id="SSF54285">
    <property type="entry name" value="MoaD/ThiS"/>
    <property type="match status" value="1"/>
</dbReference>
<dbReference type="Proteomes" id="UP000652430">
    <property type="component" value="Unassembled WGS sequence"/>
</dbReference>
<accession>A0ABQ3LA58</accession>
<proteinExistence type="predicted"/>
<dbReference type="EMBL" id="BNAQ01000001">
    <property type="protein sequence ID" value="GHH09548.1"/>
    <property type="molecule type" value="Genomic_DNA"/>
</dbReference>
<evidence type="ECO:0000313" key="1">
    <source>
        <dbReference type="EMBL" id="GHH09548.1"/>
    </source>
</evidence>
<dbReference type="InterPro" id="IPR012675">
    <property type="entry name" value="Beta-grasp_dom_sf"/>
</dbReference>
<keyword evidence="2" id="KW-1185">Reference proteome</keyword>
<dbReference type="Gene3D" id="3.10.20.30">
    <property type="match status" value="1"/>
</dbReference>
<dbReference type="InterPro" id="IPR016155">
    <property type="entry name" value="Mopterin_synth/thiamin_S_b"/>
</dbReference>
<dbReference type="InterPro" id="IPR003749">
    <property type="entry name" value="ThiS/MoaD-like"/>
</dbReference>
<dbReference type="CDD" id="cd00754">
    <property type="entry name" value="Ubl_MoaD"/>
    <property type="match status" value="1"/>
</dbReference>
<comment type="caution">
    <text evidence="1">The sequence shown here is derived from an EMBL/GenBank/DDBJ whole genome shotgun (WGS) entry which is preliminary data.</text>
</comment>
<name>A0ABQ3LA58_9SPHN</name>
<sequence length="84" mass="9028">MKLDLLYFSWVREAVGRDGEVVELPTEVATVDDLLAWLAARGEGYGVFATTERLRCAIDQTFAPLSASIAGAREVAIFPPVTGG</sequence>
<reference evidence="2" key="1">
    <citation type="journal article" date="2019" name="Int. J. Syst. Evol. Microbiol.">
        <title>The Global Catalogue of Microorganisms (GCM) 10K type strain sequencing project: providing services to taxonomists for standard genome sequencing and annotation.</title>
        <authorList>
            <consortium name="The Broad Institute Genomics Platform"/>
            <consortium name="The Broad Institute Genome Sequencing Center for Infectious Disease"/>
            <person name="Wu L."/>
            <person name="Ma J."/>
        </authorList>
    </citation>
    <scope>NUCLEOTIDE SEQUENCE [LARGE SCALE GENOMIC DNA]</scope>
    <source>
        <strain evidence="2">CGMCC 1.8957</strain>
    </source>
</reference>